<gene>
    <name evidence="1" type="ORF">E2C01_023235</name>
</gene>
<organism evidence="1 2">
    <name type="scientific">Portunus trituberculatus</name>
    <name type="common">Swimming crab</name>
    <name type="synonym">Neptunus trituberculatus</name>
    <dbReference type="NCBI Taxonomy" id="210409"/>
    <lineage>
        <taxon>Eukaryota</taxon>
        <taxon>Metazoa</taxon>
        <taxon>Ecdysozoa</taxon>
        <taxon>Arthropoda</taxon>
        <taxon>Crustacea</taxon>
        <taxon>Multicrustacea</taxon>
        <taxon>Malacostraca</taxon>
        <taxon>Eumalacostraca</taxon>
        <taxon>Eucarida</taxon>
        <taxon>Decapoda</taxon>
        <taxon>Pleocyemata</taxon>
        <taxon>Brachyura</taxon>
        <taxon>Eubrachyura</taxon>
        <taxon>Portunoidea</taxon>
        <taxon>Portunidae</taxon>
        <taxon>Portuninae</taxon>
        <taxon>Portunus</taxon>
    </lineage>
</organism>
<evidence type="ECO:0000313" key="1">
    <source>
        <dbReference type="EMBL" id="MPC29981.1"/>
    </source>
</evidence>
<protein>
    <submittedName>
        <fullName evidence="1">Uncharacterized protein</fullName>
    </submittedName>
</protein>
<evidence type="ECO:0000313" key="2">
    <source>
        <dbReference type="Proteomes" id="UP000324222"/>
    </source>
</evidence>
<dbReference type="AlphaFoldDB" id="A0A5B7E7G5"/>
<comment type="caution">
    <text evidence="1">The sequence shown here is derived from an EMBL/GenBank/DDBJ whole genome shotgun (WGS) entry which is preliminary data.</text>
</comment>
<proteinExistence type="predicted"/>
<keyword evidence="2" id="KW-1185">Reference proteome</keyword>
<accession>A0A5B7E7G5</accession>
<dbReference type="Proteomes" id="UP000324222">
    <property type="component" value="Unassembled WGS sequence"/>
</dbReference>
<reference evidence="1 2" key="1">
    <citation type="submission" date="2019-05" db="EMBL/GenBank/DDBJ databases">
        <title>Another draft genome of Portunus trituberculatus and its Hox gene families provides insights of decapod evolution.</title>
        <authorList>
            <person name="Jeong J.-H."/>
            <person name="Song I."/>
            <person name="Kim S."/>
            <person name="Choi T."/>
            <person name="Kim D."/>
            <person name="Ryu S."/>
            <person name="Kim W."/>
        </authorList>
    </citation>
    <scope>NUCLEOTIDE SEQUENCE [LARGE SCALE GENOMIC DNA]</scope>
    <source>
        <tissue evidence="1">Muscle</tissue>
    </source>
</reference>
<name>A0A5B7E7G5_PORTR</name>
<dbReference type="EMBL" id="VSRR010002170">
    <property type="protein sequence ID" value="MPC29981.1"/>
    <property type="molecule type" value="Genomic_DNA"/>
</dbReference>
<sequence length="69" mass="7723">MNVLSRSNAKWTSPRGVCVSASPTITTCPHHLQLFLSRPNHHIKHLLTPLTLIKSLLCRTVHNCLTVID</sequence>